<gene>
    <name evidence="2" type="ORF">HLH21_15420</name>
</gene>
<protein>
    <submittedName>
        <fullName evidence="2">Uncharacterized protein</fullName>
    </submittedName>
</protein>
<keyword evidence="1" id="KW-0732">Signal</keyword>
<keyword evidence="3" id="KW-1185">Reference proteome</keyword>
<comment type="caution">
    <text evidence="2">The sequence shown here is derived from an EMBL/GenBank/DDBJ whole genome shotgun (WGS) entry which is preliminary data.</text>
</comment>
<evidence type="ECO:0000313" key="3">
    <source>
        <dbReference type="Proteomes" id="UP000561066"/>
    </source>
</evidence>
<organism evidence="2 3">
    <name type="scientific">Gluconacetobacter johannae</name>
    <dbReference type="NCBI Taxonomy" id="112140"/>
    <lineage>
        <taxon>Bacteria</taxon>
        <taxon>Pseudomonadati</taxon>
        <taxon>Pseudomonadota</taxon>
        <taxon>Alphaproteobacteria</taxon>
        <taxon>Acetobacterales</taxon>
        <taxon>Acetobacteraceae</taxon>
        <taxon>Gluconacetobacter</taxon>
    </lineage>
</organism>
<dbReference type="EMBL" id="JABEQH010000025">
    <property type="protein sequence ID" value="MBB2177296.1"/>
    <property type="molecule type" value="Genomic_DNA"/>
</dbReference>
<reference evidence="2 3" key="1">
    <citation type="submission" date="2020-04" db="EMBL/GenBank/DDBJ databases">
        <title>Description of novel Gluconacetobacter.</title>
        <authorList>
            <person name="Sombolestani A."/>
        </authorList>
    </citation>
    <scope>NUCLEOTIDE SEQUENCE [LARGE SCALE GENOMIC DNA]</scope>
    <source>
        <strain evidence="2 3">LMG 21312</strain>
    </source>
</reference>
<name>A0A7W4P4J5_9PROT</name>
<sequence>MKMRAVIVGLSLWAPAPAVAQYAPFHPPGGLAPATTVGGQTLAQMQAATSAAQAMASAAVPAVTIGQDGGVAGLDSGGRVMAPVGGDVTGAAVTPAGGAATTVGAYLGTLATTADLSAYLTATAAAQMYATQGALAATTATANAAVPVLEIGQPSGVAGLDASGQVTAPVVGDVTNAVATPAGGAQVTIGAVLASYAAQAGLVAETSRAEGAEATLQGNIAAEATTRADADTQLMPIAGGAFTGNVALSYIGSPAEFKIGMQNTAARFRERDDINNFSITTNINLNGDQDDTSMSSWEMAMGYGVANDSFRVGRIPPGSTSSGRLPVLLNLDHAGNLKLAGVAQTAGYTVSTLPGGSAGMRAYVTDAASCPFMGTLSGGGSTVCPVFHNGSAWVAE</sequence>
<dbReference type="AlphaFoldDB" id="A0A7W4P4J5"/>
<dbReference type="Proteomes" id="UP000561066">
    <property type="component" value="Unassembled WGS sequence"/>
</dbReference>
<proteinExistence type="predicted"/>
<evidence type="ECO:0000313" key="2">
    <source>
        <dbReference type="EMBL" id="MBB2177296.1"/>
    </source>
</evidence>
<accession>A0A7W4P4J5</accession>
<dbReference type="RefSeq" id="WP_182944645.1">
    <property type="nucleotide sequence ID" value="NZ_JABEQH010000025.1"/>
</dbReference>
<feature type="chain" id="PRO_5030844512" evidence="1">
    <location>
        <begin position="21"/>
        <end position="396"/>
    </location>
</feature>
<feature type="signal peptide" evidence="1">
    <location>
        <begin position="1"/>
        <end position="20"/>
    </location>
</feature>
<evidence type="ECO:0000256" key="1">
    <source>
        <dbReference type="SAM" id="SignalP"/>
    </source>
</evidence>